<proteinExistence type="predicted"/>
<protein>
    <submittedName>
        <fullName evidence="1">Uncharacterized protein</fullName>
    </submittedName>
</protein>
<gene>
    <name evidence="1" type="ORF">AVDCRST_MAG36-3032</name>
</gene>
<reference evidence="1" key="1">
    <citation type="submission" date="2020-02" db="EMBL/GenBank/DDBJ databases">
        <authorList>
            <person name="Meier V. D."/>
        </authorList>
    </citation>
    <scope>NUCLEOTIDE SEQUENCE</scope>
    <source>
        <strain evidence="1">AVDCRST_MAG36</strain>
    </source>
</reference>
<sequence length="120" mass="12948">MVLLGAAGLLVGVLAVVAVRLRRVPRGRPSAPVPLARPWEEIVRDARRYSARVHQPPRGTSYAKHLAACCVYDRVLGEACAALGLPHLLGVLPPGEELDAERCRIETALWLAGLRLEDAA</sequence>
<dbReference type="AlphaFoldDB" id="A0A6J4MPR8"/>
<dbReference type="EMBL" id="CADCUH010000193">
    <property type="protein sequence ID" value="CAA9365416.1"/>
    <property type="molecule type" value="Genomic_DNA"/>
</dbReference>
<organism evidence="1">
    <name type="scientific">uncultured Nocardioidaceae bacterium</name>
    <dbReference type="NCBI Taxonomy" id="253824"/>
    <lineage>
        <taxon>Bacteria</taxon>
        <taxon>Bacillati</taxon>
        <taxon>Actinomycetota</taxon>
        <taxon>Actinomycetes</taxon>
        <taxon>Propionibacteriales</taxon>
        <taxon>Nocardioidaceae</taxon>
        <taxon>environmental samples</taxon>
    </lineage>
</organism>
<accession>A0A6J4MPR8</accession>
<name>A0A6J4MPR8_9ACTN</name>
<evidence type="ECO:0000313" key="1">
    <source>
        <dbReference type="EMBL" id="CAA9365416.1"/>
    </source>
</evidence>